<feature type="transmembrane region" description="Helical" evidence="5">
    <location>
        <begin position="27"/>
        <end position="46"/>
    </location>
</feature>
<feature type="transmembrane region" description="Helical" evidence="5">
    <location>
        <begin position="247"/>
        <end position="268"/>
    </location>
</feature>
<keyword evidence="4 5" id="KW-0472">Membrane</keyword>
<dbReference type="SUPFAM" id="SSF103473">
    <property type="entry name" value="MFS general substrate transporter"/>
    <property type="match status" value="1"/>
</dbReference>
<feature type="transmembrane region" description="Helical" evidence="5">
    <location>
        <begin position="174"/>
        <end position="196"/>
    </location>
</feature>
<name>A0A0F5JWE5_9BURK</name>
<dbReference type="InterPro" id="IPR011701">
    <property type="entry name" value="MFS"/>
</dbReference>
<organism evidence="6 7">
    <name type="scientific">Robbsia andropogonis</name>
    <dbReference type="NCBI Taxonomy" id="28092"/>
    <lineage>
        <taxon>Bacteria</taxon>
        <taxon>Pseudomonadati</taxon>
        <taxon>Pseudomonadota</taxon>
        <taxon>Betaproteobacteria</taxon>
        <taxon>Burkholderiales</taxon>
        <taxon>Burkholderiaceae</taxon>
        <taxon>Robbsia</taxon>
    </lineage>
</organism>
<dbReference type="EMBL" id="LAQU01000023">
    <property type="protein sequence ID" value="KKB62173.1"/>
    <property type="molecule type" value="Genomic_DNA"/>
</dbReference>
<dbReference type="PANTHER" id="PTHR23514:SF13">
    <property type="entry name" value="INNER MEMBRANE PROTEIN YBJJ"/>
    <property type="match status" value="1"/>
</dbReference>
<dbReference type="Pfam" id="PF07690">
    <property type="entry name" value="MFS_1"/>
    <property type="match status" value="1"/>
</dbReference>
<evidence type="ECO:0000256" key="1">
    <source>
        <dbReference type="ARBA" id="ARBA00004141"/>
    </source>
</evidence>
<dbReference type="Gene3D" id="1.20.1250.20">
    <property type="entry name" value="MFS general substrate transporter like domains"/>
    <property type="match status" value="2"/>
</dbReference>
<dbReference type="Proteomes" id="UP000033618">
    <property type="component" value="Unassembled WGS sequence"/>
</dbReference>
<comment type="subcellular location">
    <subcellularLocation>
        <location evidence="1">Membrane</location>
        <topology evidence="1">Multi-pass membrane protein</topology>
    </subcellularLocation>
</comment>
<feature type="transmembrane region" description="Helical" evidence="5">
    <location>
        <begin position="110"/>
        <end position="129"/>
    </location>
</feature>
<feature type="transmembrane region" description="Helical" evidence="5">
    <location>
        <begin position="280"/>
        <end position="300"/>
    </location>
</feature>
<feature type="transmembrane region" description="Helical" evidence="5">
    <location>
        <begin position="338"/>
        <end position="361"/>
    </location>
</feature>
<evidence type="ECO:0000256" key="5">
    <source>
        <dbReference type="SAM" id="Phobius"/>
    </source>
</evidence>
<dbReference type="GO" id="GO:0016020">
    <property type="term" value="C:membrane"/>
    <property type="evidence" value="ECO:0007669"/>
    <property type="project" value="UniProtKB-SubCell"/>
</dbReference>
<sequence>MTSHKSAPATSSPLVTIGRAEQWATRWVFLVSGLATAMWAALVPFAKARLDVNDGTLGLLLLCLGGGSVAAMPLAGVAAARLGCRTLILIAGALVCCTLPLLATTASLPLFVIALLLFGAGIGTLDVAMNMQAIIVERESQRVMMSGFHGLFSVGGIAGAGGMSVLLACGLSPLWATLAGITLVVALFFQMAPGLLPYANPKEGPWFALPRGIVLLIGAMTFVVFLTEGAVLDWGAVFLIQTHDMPASGAGLGYAAFATTMTMGRLLGDTIVARLGERKIIVGGGLGAAAGMLAATWLPWWPGTLLGYALVGAGCANIVPVLFTAVGRQTRMPQSVAVPAITTLGYAGILAGPAAVGFVAHTSSLRFGLSLVALLLVGVAIAGVISATRWTRGRNGR</sequence>
<reference evidence="6 7" key="1">
    <citation type="submission" date="2015-03" db="EMBL/GenBank/DDBJ databases">
        <title>Draft Genome Sequence of Burkholderia andropogonis type strain ICMP2807, isolated from Sorghum bicolor.</title>
        <authorList>
            <person name="Lopes-Santos L."/>
            <person name="Castro D.B."/>
            <person name="Ottoboni L.M."/>
            <person name="Park D."/>
            <person name="Weirc B.S."/>
            <person name="Destefano S.A."/>
        </authorList>
    </citation>
    <scope>NUCLEOTIDE SEQUENCE [LARGE SCALE GENOMIC DNA]</scope>
    <source>
        <strain evidence="6 7">ICMP2807</strain>
    </source>
</reference>
<feature type="transmembrane region" description="Helical" evidence="5">
    <location>
        <begin position="87"/>
        <end position="104"/>
    </location>
</feature>
<dbReference type="RefSeq" id="WP_046153627.1">
    <property type="nucleotide sequence ID" value="NZ_CADFGU010000015.1"/>
</dbReference>
<gene>
    <name evidence="6" type="ORF">WM40_18630</name>
</gene>
<dbReference type="PANTHER" id="PTHR23514">
    <property type="entry name" value="BYPASS OF STOP CODON PROTEIN 6"/>
    <property type="match status" value="1"/>
</dbReference>
<evidence type="ECO:0000313" key="6">
    <source>
        <dbReference type="EMBL" id="KKB62173.1"/>
    </source>
</evidence>
<dbReference type="CDD" id="cd17393">
    <property type="entry name" value="MFS_MosC_like"/>
    <property type="match status" value="1"/>
</dbReference>
<accession>A0A0F5JWE5</accession>
<dbReference type="STRING" id="28092.WM40_18630"/>
<feature type="transmembrane region" description="Helical" evidence="5">
    <location>
        <begin position="150"/>
        <end position="168"/>
    </location>
</feature>
<dbReference type="InterPro" id="IPR036259">
    <property type="entry name" value="MFS_trans_sf"/>
</dbReference>
<dbReference type="AlphaFoldDB" id="A0A0F5JWE5"/>
<evidence type="ECO:0000313" key="7">
    <source>
        <dbReference type="Proteomes" id="UP000033618"/>
    </source>
</evidence>
<feature type="transmembrane region" description="Helical" evidence="5">
    <location>
        <begin position="58"/>
        <end position="80"/>
    </location>
</feature>
<feature type="transmembrane region" description="Helical" evidence="5">
    <location>
        <begin position="208"/>
        <end position="227"/>
    </location>
</feature>
<feature type="transmembrane region" description="Helical" evidence="5">
    <location>
        <begin position="306"/>
        <end position="326"/>
    </location>
</feature>
<evidence type="ECO:0000256" key="4">
    <source>
        <dbReference type="ARBA" id="ARBA00023136"/>
    </source>
</evidence>
<protein>
    <submittedName>
        <fullName evidence="6">MFS transporter</fullName>
    </submittedName>
</protein>
<feature type="transmembrane region" description="Helical" evidence="5">
    <location>
        <begin position="367"/>
        <end position="387"/>
    </location>
</feature>
<evidence type="ECO:0000256" key="3">
    <source>
        <dbReference type="ARBA" id="ARBA00022989"/>
    </source>
</evidence>
<keyword evidence="2 5" id="KW-0812">Transmembrane</keyword>
<dbReference type="InterPro" id="IPR051788">
    <property type="entry name" value="MFS_Transporter"/>
</dbReference>
<evidence type="ECO:0000256" key="2">
    <source>
        <dbReference type="ARBA" id="ARBA00022692"/>
    </source>
</evidence>
<comment type="caution">
    <text evidence="6">The sequence shown here is derived from an EMBL/GenBank/DDBJ whole genome shotgun (WGS) entry which is preliminary data.</text>
</comment>
<dbReference type="GO" id="GO:0022857">
    <property type="term" value="F:transmembrane transporter activity"/>
    <property type="evidence" value="ECO:0007669"/>
    <property type="project" value="InterPro"/>
</dbReference>
<proteinExistence type="predicted"/>
<keyword evidence="7" id="KW-1185">Reference proteome</keyword>
<dbReference type="PATRIC" id="fig|28092.6.peg.4369"/>
<keyword evidence="3 5" id="KW-1133">Transmembrane helix</keyword>